<feature type="transmembrane region" description="Helical" evidence="8">
    <location>
        <begin position="102"/>
        <end position="119"/>
    </location>
</feature>
<feature type="transmembrane region" description="Helical" evidence="8">
    <location>
        <begin position="12"/>
        <end position="31"/>
    </location>
</feature>
<dbReference type="Proteomes" id="UP000838412">
    <property type="component" value="Chromosome 3"/>
</dbReference>
<dbReference type="AlphaFoldDB" id="A0A8J9ZPU8"/>
<keyword evidence="12" id="KW-1185">Reference proteome</keyword>
<gene>
    <name evidence="11" type="primary">LMF2</name>
    <name evidence="11" type="ORF">BLAG_LOCUS15359</name>
</gene>
<evidence type="ECO:0000259" key="9">
    <source>
        <dbReference type="Pfam" id="PF06762"/>
    </source>
</evidence>
<comment type="similarity">
    <text evidence="2 8">Belongs to the lipase maturation factor family.</text>
</comment>
<dbReference type="InterPro" id="IPR057434">
    <property type="entry name" value="LMF1/2_N"/>
</dbReference>
<keyword evidence="7" id="KW-0325">Glycoprotein</keyword>
<evidence type="ECO:0000259" key="10">
    <source>
        <dbReference type="Pfam" id="PF25179"/>
    </source>
</evidence>
<feature type="transmembrane region" description="Helical" evidence="8">
    <location>
        <begin position="630"/>
        <end position="654"/>
    </location>
</feature>
<dbReference type="Pfam" id="PF25179">
    <property type="entry name" value="LMF1_C"/>
    <property type="match status" value="1"/>
</dbReference>
<keyword evidence="4 8" id="KW-0256">Endoplasmic reticulum</keyword>
<dbReference type="InterPro" id="IPR009613">
    <property type="entry name" value="LMF"/>
</dbReference>
<comment type="function">
    <text evidence="8">Involved in the maturation of specific proteins in the endoplasmic reticulum.</text>
</comment>
<comment type="subcellular location">
    <subcellularLocation>
        <location evidence="1 8">Endoplasmic reticulum membrane</location>
        <topology evidence="1 8">Multi-pass membrane protein</topology>
    </subcellularLocation>
</comment>
<evidence type="ECO:0000256" key="6">
    <source>
        <dbReference type="ARBA" id="ARBA00023136"/>
    </source>
</evidence>
<evidence type="ECO:0000313" key="11">
    <source>
        <dbReference type="EMBL" id="CAH1257414.1"/>
    </source>
</evidence>
<dbReference type="GO" id="GO:0005789">
    <property type="term" value="C:endoplasmic reticulum membrane"/>
    <property type="evidence" value="ECO:0007669"/>
    <property type="project" value="UniProtKB-SubCell"/>
</dbReference>
<feature type="transmembrane region" description="Helical" evidence="8">
    <location>
        <begin position="368"/>
        <end position="390"/>
    </location>
</feature>
<evidence type="ECO:0000256" key="4">
    <source>
        <dbReference type="ARBA" id="ARBA00022824"/>
    </source>
</evidence>
<feature type="transmembrane region" description="Helical" evidence="8">
    <location>
        <begin position="511"/>
        <end position="533"/>
    </location>
</feature>
<feature type="domain" description="Lipase maturation factor 1/2 C-terminal" evidence="10">
    <location>
        <begin position="450"/>
        <end position="586"/>
    </location>
</feature>
<dbReference type="OrthoDB" id="434126at2759"/>
<feature type="transmembrane region" description="Helical" evidence="8">
    <location>
        <begin position="402"/>
        <end position="426"/>
    </location>
</feature>
<keyword evidence="6 8" id="KW-0472">Membrane</keyword>
<evidence type="ECO:0000256" key="8">
    <source>
        <dbReference type="RuleBase" id="RU361229"/>
    </source>
</evidence>
<proteinExistence type="inferred from homology"/>
<protein>
    <recommendedName>
        <fullName evidence="8">Lipase maturation factor</fullName>
    </recommendedName>
</protein>
<keyword evidence="3 8" id="KW-0812">Transmembrane</keyword>
<feature type="transmembrane region" description="Helical" evidence="8">
    <location>
        <begin position="77"/>
        <end position="95"/>
    </location>
</feature>
<evidence type="ECO:0000256" key="7">
    <source>
        <dbReference type="ARBA" id="ARBA00023180"/>
    </source>
</evidence>
<evidence type="ECO:0000256" key="5">
    <source>
        <dbReference type="ARBA" id="ARBA00022989"/>
    </source>
</evidence>
<evidence type="ECO:0000256" key="1">
    <source>
        <dbReference type="ARBA" id="ARBA00004477"/>
    </source>
</evidence>
<accession>A0A8J9ZPU8</accession>
<keyword evidence="5 8" id="KW-1133">Transmembrane helix</keyword>
<name>A0A8J9ZPU8_BRALA</name>
<dbReference type="EMBL" id="OV696688">
    <property type="protein sequence ID" value="CAH1257414.1"/>
    <property type="molecule type" value="Genomic_DNA"/>
</dbReference>
<organism evidence="11 12">
    <name type="scientific">Branchiostoma lanceolatum</name>
    <name type="common">Common lancelet</name>
    <name type="synonym">Amphioxus lanceolatum</name>
    <dbReference type="NCBI Taxonomy" id="7740"/>
    <lineage>
        <taxon>Eukaryota</taxon>
        <taxon>Metazoa</taxon>
        <taxon>Chordata</taxon>
        <taxon>Cephalochordata</taxon>
        <taxon>Leptocardii</taxon>
        <taxon>Amphioxiformes</taxon>
        <taxon>Branchiostomatidae</taxon>
        <taxon>Branchiostoma</taxon>
    </lineage>
</organism>
<evidence type="ECO:0000313" key="12">
    <source>
        <dbReference type="Proteomes" id="UP000838412"/>
    </source>
</evidence>
<sequence length="662" mass="75987">MMASTAAVRSAFLWCMSVVYLLAFSSLYVQIPGLYGSTGILPANRLLKLDGKTPHDRFTERPTLLWLTPALGLTTEHGMDLLCLAGMMIALVAMVTEVMRDVPAFLMLWILYFSLYQVGQTFLWFQWDILLLEAGFLAVLAAPLNPMKWLPPSPLPHDNVALWLVRWLLFRLMFASGIVKLTSMCPTWWGLTALNYHYESQCIPTPLAWFAHQLPEWFQKLSVVATYVIEIPIPLLFFAPVRSLRIFSFYAQVLLQVLIILSGNYNFFNLLTLTLCLPLLDDKHLTYLFPWLRANHNHEKTMSVGTERTPWQRCRTVLTRVTEILVYTGLFYWTCVLFKFRLTGFTVQSKVGFTSDQFHSTLTRVMPVTIWIGVGSLSYHIGSALMRSFASEDSVRRKVLTCIRCLLFSAAAVFMFTISLVPHTVIDWQSNNNLWPIVKQWNQRVDKFQVVNSYGLFRRMTGVGGRPEVIVEGSNSLQLGWKEYDFLYKPGNVKAAPPVVAPHQPRLDWQLWFAALGSYGHNPWFVNMVYRLLHGDKRVLALMDSDPFNGKPPKYIRATLYHYHFTEWGKNSSAWWRRERQSEYLPPLQKDDPSLLKFLTHHNLLMEGIGKASLKKPRDMLGWMLEWLRGMLGSLSGVMLQVTLVVTGLVVSWVQPLMAKVV</sequence>
<evidence type="ECO:0000256" key="3">
    <source>
        <dbReference type="ARBA" id="ARBA00022692"/>
    </source>
</evidence>
<evidence type="ECO:0000256" key="2">
    <source>
        <dbReference type="ARBA" id="ARBA00005512"/>
    </source>
</evidence>
<feature type="transmembrane region" description="Helical" evidence="8">
    <location>
        <begin position="253"/>
        <end position="280"/>
    </location>
</feature>
<dbReference type="PANTHER" id="PTHR14463:SF5">
    <property type="entry name" value="LIPASE MATURATION FACTOR 2"/>
    <property type="match status" value="1"/>
</dbReference>
<dbReference type="PANTHER" id="PTHR14463">
    <property type="entry name" value="LIPASE MATURATION FACTOR"/>
    <property type="match status" value="1"/>
</dbReference>
<dbReference type="Pfam" id="PF06762">
    <property type="entry name" value="LMF1"/>
    <property type="match status" value="1"/>
</dbReference>
<dbReference type="GO" id="GO:0051604">
    <property type="term" value="P:protein maturation"/>
    <property type="evidence" value="ECO:0007669"/>
    <property type="project" value="InterPro"/>
</dbReference>
<reference evidence="11" key="1">
    <citation type="submission" date="2022-01" db="EMBL/GenBank/DDBJ databases">
        <authorList>
            <person name="Braso-Vives M."/>
        </authorList>
    </citation>
    <scope>NUCLEOTIDE SEQUENCE</scope>
</reference>
<dbReference type="InterPro" id="IPR057433">
    <property type="entry name" value="LMF1/2_C"/>
</dbReference>
<feature type="domain" description="Lipase maturation factor 1/2 N-terminal" evidence="9">
    <location>
        <begin position="124"/>
        <end position="286"/>
    </location>
</feature>